<accession>B2IAJ5</accession>
<dbReference type="Proteomes" id="UP000001698">
    <property type="component" value="Chromosome"/>
</dbReference>
<evidence type="ECO:0000256" key="1">
    <source>
        <dbReference type="SAM" id="MobiDB-lite"/>
    </source>
</evidence>
<keyword evidence="2" id="KW-0732">Signal</keyword>
<feature type="region of interest" description="Disordered" evidence="1">
    <location>
        <begin position="196"/>
        <end position="215"/>
    </location>
</feature>
<dbReference type="EMBL" id="CP001011">
    <property type="protein sequence ID" value="ACB92275.1"/>
    <property type="molecule type" value="Genomic_DNA"/>
</dbReference>
<feature type="signal peptide" evidence="2">
    <location>
        <begin position="1"/>
        <end position="28"/>
    </location>
</feature>
<evidence type="ECO:0000313" key="4">
    <source>
        <dbReference type="Proteomes" id="UP000001698"/>
    </source>
</evidence>
<proteinExistence type="predicted"/>
<dbReference type="HOGENOM" id="CLU_723508_0_0_6"/>
<dbReference type="AlphaFoldDB" id="B2IAJ5"/>
<feature type="region of interest" description="Disordered" evidence="1">
    <location>
        <begin position="404"/>
        <end position="425"/>
    </location>
</feature>
<name>B2IAJ5_XYLF2</name>
<evidence type="ECO:0000256" key="2">
    <source>
        <dbReference type="SAM" id="SignalP"/>
    </source>
</evidence>
<feature type="compositionally biased region" description="Low complexity" evidence="1">
    <location>
        <begin position="204"/>
        <end position="213"/>
    </location>
</feature>
<feature type="chain" id="PRO_5002776618" evidence="2">
    <location>
        <begin position="29"/>
        <end position="425"/>
    </location>
</feature>
<dbReference type="RefSeq" id="WP_012382545.1">
    <property type="nucleotide sequence ID" value="NC_010577.1"/>
</dbReference>
<sequence>MKRKGYKKIILATLISVLLIGSAGAVYATQPYVSEKLILSEETVDAISNAMSRDGKTMAWNYDFTGPSGAFPSSSQSNATIHSGKNWSIKTKVKTLIFGNLGRSEIWAFSNDGKVAAGFSSFKKEGGAYIHATIWSERNWENKTDLGTLRNDNAGNSIVFSLSADGKIAAGTSESATPFQRATIWSGNNWATKTDLGTLRNDNSGGSSVSSLSSDRKIAAGNSESDLKEDVTSNFYQRPVIWAGDNWATKIDVGTLRKDNLGKAQINALSNDGKIAAGTSEIDTVTKEVYQQATIWSGENWATKTRLGSLRSDNLGNSQVIALSADGKIAAGYSETDSKTIHAIIWSGENWETKTDLGTFKSDNAGSSGIEALSADGTIAVGFSSTDAKGRRAVLWKIIYPAASSESGSNAPNSAHIHLPMQPTQ</sequence>
<organism evidence="3 4">
    <name type="scientific">Xylella fastidiosa (strain M23)</name>
    <dbReference type="NCBI Taxonomy" id="405441"/>
    <lineage>
        <taxon>Bacteria</taxon>
        <taxon>Pseudomonadati</taxon>
        <taxon>Pseudomonadota</taxon>
        <taxon>Gammaproteobacteria</taxon>
        <taxon>Lysobacterales</taxon>
        <taxon>Lysobacteraceae</taxon>
        <taxon>Xylella</taxon>
    </lineage>
</organism>
<dbReference type="KEGG" id="xfn:XfasM23_0838"/>
<evidence type="ECO:0000313" key="3">
    <source>
        <dbReference type="EMBL" id="ACB92275.1"/>
    </source>
</evidence>
<feature type="compositionally biased region" description="Polar residues" evidence="1">
    <location>
        <begin position="404"/>
        <end position="413"/>
    </location>
</feature>
<gene>
    <name evidence="3" type="ordered locus">XfasM23_0838</name>
</gene>
<protein>
    <submittedName>
        <fullName evidence="3">Integral membrane protein-like protein</fullName>
    </submittedName>
</protein>
<reference evidence="3 4" key="1">
    <citation type="journal article" date="2010" name="J. Bacteriol.">
        <title>Whole genome sequences of two Xylella fastidiosa strains (M12 and M23) causing almond leaf scorch disease in California.</title>
        <authorList>
            <person name="Chen J."/>
            <person name="Xie G."/>
            <person name="Han S."/>
            <person name="Chertkov O."/>
            <person name="Sims D."/>
            <person name="Civerolo E.L."/>
        </authorList>
    </citation>
    <scope>NUCLEOTIDE SEQUENCE [LARGE SCALE GENOMIC DNA]</scope>
    <source>
        <strain evidence="3 4">M23</strain>
    </source>
</reference>
<dbReference type="GeneID" id="93904578"/>